<dbReference type="InterPro" id="IPR000907">
    <property type="entry name" value="LipOase"/>
</dbReference>
<keyword evidence="4" id="KW-0925">Oxylipin biosynthesis</keyword>
<protein>
    <recommendedName>
        <fullName evidence="15">Lipoxygenase</fullName>
    </recommendedName>
</protein>
<evidence type="ECO:0000256" key="9">
    <source>
        <dbReference type="ARBA" id="ARBA00023160"/>
    </source>
</evidence>
<feature type="domain" description="PLAT" evidence="11">
    <location>
        <begin position="71"/>
        <end position="200"/>
    </location>
</feature>
<dbReference type="Proteomes" id="UP001428341">
    <property type="component" value="Unassembled WGS sequence"/>
</dbReference>
<dbReference type="Gene3D" id="4.10.372.10">
    <property type="entry name" value="Lipoxygenase-1, Domain 3"/>
    <property type="match status" value="1"/>
</dbReference>
<dbReference type="AlphaFoldDB" id="A0AAP0MU97"/>
<evidence type="ECO:0000259" key="12">
    <source>
        <dbReference type="PROSITE" id="PS51393"/>
    </source>
</evidence>
<dbReference type="PROSITE" id="PS51393">
    <property type="entry name" value="LIPOXYGENASE_3"/>
    <property type="match status" value="1"/>
</dbReference>
<comment type="caution">
    <text evidence="10">Lacks conserved residue(s) required for the propagation of feature annotation.</text>
</comment>
<evidence type="ECO:0008006" key="15">
    <source>
        <dbReference type="Google" id="ProtNLM"/>
    </source>
</evidence>
<evidence type="ECO:0000256" key="1">
    <source>
        <dbReference type="ARBA" id="ARBA00009419"/>
    </source>
</evidence>
<evidence type="ECO:0000256" key="5">
    <source>
        <dbReference type="ARBA" id="ARBA00022832"/>
    </source>
</evidence>
<dbReference type="GO" id="GO:0031408">
    <property type="term" value="P:oxylipin biosynthetic process"/>
    <property type="evidence" value="ECO:0007669"/>
    <property type="project" value="UniProtKB-KW"/>
</dbReference>
<dbReference type="GO" id="GO:0046872">
    <property type="term" value="F:metal ion binding"/>
    <property type="evidence" value="ECO:0007669"/>
    <property type="project" value="UniProtKB-KW"/>
</dbReference>
<feature type="domain" description="Lipoxygenase" evidence="12">
    <location>
        <begin position="199"/>
        <end position="520"/>
    </location>
</feature>
<keyword evidence="7" id="KW-0560">Oxidoreductase</keyword>
<reference evidence="13 14" key="1">
    <citation type="submission" date="2024-05" db="EMBL/GenBank/DDBJ databases">
        <title>Haplotype-resolved chromosome-level genome assembly of Huyou (Citrus changshanensis).</title>
        <authorList>
            <person name="Miao C."/>
            <person name="Chen W."/>
            <person name="Wu Y."/>
            <person name="Wang L."/>
            <person name="Zhao S."/>
            <person name="Grierson D."/>
            <person name="Xu C."/>
            <person name="Chen K."/>
        </authorList>
    </citation>
    <scope>NUCLEOTIDE SEQUENCE [LARGE SCALE GENOMIC DNA]</scope>
    <source>
        <strain evidence="13">01-14</strain>
        <tissue evidence="13">Leaf</tissue>
    </source>
</reference>
<dbReference type="PROSITE" id="PS50095">
    <property type="entry name" value="PLAT"/>
    <property type="match status" value="1"/>
</dbReference>
<evidence type="ECO:0000313" key="14">
    <source>
        <dbReference type="Proteomes" id="UP001428341"/>
    </source>
</evidence>
<evidence type="ECO:0000256" key="4">
    <source>
        <dbReference type="ARBA" id="ARBA00022767"/>
    </source>
</evidence>
<dbReference type="Pfam" id="PF01477">
    <property type="entry name" value="PLAT"/>
    <property type="match status" value="1"/>
</dbReference>
<organism evidence="13 14">
    <name type="scientific">Citrus x changshan-huyou</name>
    <dbReference type="NCBI Taxonomy" id="2935761"/>
    <lineage>
        <taxon>Eukaryota</taxon>
        <taxon>Viridiplantae</taxon>
        <taxon>Streptophyta</taxon>
        <taxon>Embryophyta</taxon>
        <taxon>Tracheophyta</taxon>
        <taxon>Spermatophyta</taxon>
        <taxon>Magnoliopsida</taxon>
        <taxon>eudicotyledons</taxon>
        <taxon>Gunneridae</taxon>
        <taxon>Pentapetalae</taxon>
        <taxon>rosids</taxon>
        <taxon>malvids</taxon>
        <taxon>Sapindales</taxon>
        <taxon>Rutaceae</taxon>
        <taxon>Aurantioideae</taxon>
        <taxon>Citrus</taxon>
    </lineage>
</organism>
<evidence type="ECO:0000256" key="8">
    <source>
        <dbReference type="ARBA" id="ARBA00023098"/>
    </source>
</evidence>
<name>A0AAP0MU97_9ROSI</name>
<evidence type="ECO:0000259" key="11">
    <source>
        <dbReference type="PROSITE" id="PS50095"/>
    </source>
</evidence>
<dbReference type="GO" id="GO:0016702">
    <property type="term" value="F:oxidoreductase activity, acting on single donors with incorporation of molecular oxygen, incorporation of two atoms of oxygen"/>
    <property type="evidence" value="ECO:0007669"/>
    <property type="project" value="InterPro"/>
</dbReference>
<evidence type="ECO:0000256" key="3">
    <source>
        <dbReference type="ARBA" id="ARBA00022723"/>
    </source>
</evidence>
<dbReference type="InterPro" id="IPR001024">
    <property type="entry name" value="PLAT/LH2_dom"/>
</dbReference>
<dbReference type="SUPFAM" id="SSF49723">
    <property type="entry name" value="Lipase/lipooxygenase domain (PLAT/LH2 domain)"/>
    <property type="match status" value="1"/>
</dbReference>
<dbReference type="PRINTS" id="PR00468">
    <property type="entry name" value="PLTLPOXGNASE"/>
</dbReference>
<sequence>MLKSALVPQSTPITALFSFSKPFLHGNNHGFRQIQSSSSHKKGPNERVGSAAAVNNIKAIATSKRTLIDNVTAVITVKSNSSLKDEIDESFLFGKSFSLELVSTKLDHKTGSEKTTKPSHAIRVGNDKEGNYLYESKFNVPFDFGEVGAIYVENEHRIEMYLKDIALKSESRNDDHGVKITCNSWLQPKEENTPKRIFFANKVTTPDGLKRFRRQELRHLQGDGRGVRQLSDRIYDYDVYNDLGNPEKDPKLKRPVLGGKEYPYPRRCRTGRPRSELGDENRADDIYVPRDEAFSDIKLAAFDSKKTYSFVSTLPTLIETKFDGDKKFEYFAEIDELFDEDGFSIPPNLNESIWNIIPRWIRKIKETGEQYLQFETPEALHRDKFFWFRDEEFARQTLAGLNPCSIQLITELPRDSSITEEIIEKEIAGNITVAQVRHIEDEDEAVKTTLYGSRTIFFLNPDETLRPLAIELTRPPMDGKPLWRKVYTPSWNSTDSWLWRLAKAHVLAHDAGYHQLVSHW</sequence>
<keyword evidence="8" id="KW-0443">Lipid metabolism</keyword>
<dbReference type="InterPro" id="IPR036226">
    <property type="entry name" value="LipOase_C_sf"/>
</dbReference>
<dbReference type="GO" id="GO:0006633">
    <property type="term" value="P:fatty acid biosynthetic process"/>
    <property type="evidence" value="ECO:0007669"/>
    <property type="project" value="UniProtKB-KW"/>
</dbReference>
<dbReference type="SUPFAM" id="SSF48484">
    <property type="entry name" value="Lipoxigenase"/>
    <property type="match status" value="1"/>
</dbReference>
<dbReference type="Gene3D" id="4.10.375.10">
    <property type="entry name" value="Lipoxygenase-1, Domain 2"/>
    <property type="match status" value="1"/>
</dbReference>
<dbReference type="GO" id="GO:0034440">
    <property type="term" value="P:lipid oxidation"/>
    <property type="evidence" value="ECO:0007669"/>
    <property type="project" value="InterPro"/>
</dbReference>
<dbReference type="Pfam" id="PF00305">
    <property type="entry name" value="Lipoxygenase"/>
    <property type="match status" value="1"/>
</dbReference>
<keyword evidence="2" id="KW-0444">Lipid biosynthesis</keyword>
<evidence type="ECO:0000256" key="7">
    <source>
        <dbReference type="ARBA" id="ARBA00023002"/>
    </source>
</evidence>
<dbReference type="SMART" id="SM00308">
    <property type="entry name" value="LH2"/>
    <property type="match status" value="1"/>
</dbReference>
<dbReference type="EMBL" id="JBCGBO010000002">
    <property type="protein sequence ID" value="KAK9220878.1"/>
    <property type="molecule type" value="Genomic_DNA"/>
</dbReference>
<evidence type="ECO:0000313" key="13">
    <source>
        <dbReference type="EMBL" id="KAK9220878.1"/>
    </source>
</evidence>
<dbReference type="Gene3D" id="3.10.450.60">
    <property type="match status" value="1"/>
</dbReference>
<keyword evidence="14" id="KW-1185">Reference proteome</keyword>
<keyword evidence="3" id="KW-0479">Metal-binding</keyword>
<evidence type="ECO:0000256" key="2">
    <source>
        <dbReference type="ARBA" id="ARBA00022516"/>
    </source>
</evidence>
<dbReference type="InterPro" id="IPR013819">
    <property type="entry name" value="LipOase_C"/>
</dbReference>
<dbReference type="InterPro" id="IPR001246">
    <property type="entry name" value="LipOase_plant"/>
</dbReference>
<dbReference type="InterPro" id="IPR036392">
    <property type="entry name" value="PLAT/LH2_dom_sf"/>
</dbReference>
<evidence type="ECO:0000256" key="10">
    <source>
        <dbReference type="PROSITE-ProRule" id="PRU00152"/>
    </source>
</evidence>
<evidence type="ECO:0000256" key="6">
    <source>
        <dbReference type="ARBA" id="ARBA00022964"/>
    </source>
</evidence>
<comment type="caution">
    <text evidence="13">The sequence shown here is derived from an EMBL/GenBank/DDBJ whole genome shotgun (WGS) entry which is preliminary data.</text>
</comment>
<gene>
    <name evidence="13" type="ORF">WN944_009302</name>
</gene>
<accession>A0AAP0MU97</accession>
<dbReference type="Gene3D" id="2.60.60.20">
    <property type="entry name" value="PLAT/LH2 domain"/>
    <property type="match status" value="1"/>
</dbReference>
<proteinExistence type="inferred from homology"/>
<dbReference type="PANTHER" id="PTHR11771">
    <property type="entry name" value="LIPOXYGENASE"/>
    <property type="match status" value="1"/>
</dbReference>
<dbReference type="InterPro" id="IPR027433">
    <property type="entry name" value="Lipoxygenase_dom_3"/>
</dbReference>
<keyword evidence="6" id="KW-0223">Dioxygenase</keyword>
<keyword evidence="5" id="KW-0276">Fatty acid metabolism</keyword>
<keyword evidence="9" id="KW-0275">Fatty acid biosynthesis</keyword>
<comment type="similarity">
    <text evidence="1">Belongs to the lipoxygenase family.</text>
</comment>